<gene>
    <name evidence="2" type="ORF">H0S73_23720</name>
</gene>
<sequence>MLLDGIAAGQHRQLDVRFAAEQFFSSVILGGFHRVLIGLELPDLNYVRKRHLQKAVDLFLRGCGPEKV</sequence>
<reference evidence="2 3" key="1">
    <citation type="submission" date="2020-07" db="EMBL/GenBank/DDBJ databases">
        <title>Draft genome and description of Microvirga mediterraneensis Marseille-Q2068 sp. nov.</title>
        <authorList>
            <person name="Boxberger M."/>
        </authorList>
    </citation>
    <scope>NUCLEOTIDE SEQUENCE [LARGE SCALE GENOMIC DNA]</scope>
    <source>
        <strain evidence="2 3">Marseille-Q2068</strain>
    </source>
</reference>
<evidence type="ECO:0000259" key="1">
    <source>
        <dbReference type="Pfam" id="PF14246"/>
    </source>
</evidence>
<dbReference type="Gene3D" id="1.10.357.10">
    <property type="entry name" value="Tetracycline Repressor, domain 2"/>
    <property type="match status" value="1"/>
</dbReference>
<feature type="domain" description="Transcriptional regulator TetR C-terminal Proteobacteria type" evidence="1">
    <location>
        <begin position="4"/>
        <end position="61"/>
    </location>
</feature>
<protein>
    <submittedName>
        <fullName evidence="2">TetR/AcrR family transcriptional regulator C-terminal domain-containing protein</fullName>
    </submittedName>
</protein>
<organism evidence="2 3">
    <name type="scientific">Microvirga mediterraneensis</name>
    <dbReference type="NCBI Taxonomy" id="2754695"/>
    <lineage>
        <taxon>Bacteria</taxon>
        <taxon>Pseudomonadati</taxon>
        <taxon>Pseudomonadota</taxon>
        <taxon>Alphaproteobacteria</taxon>
        <taxon>Hyphomicrobiales</taxon>
        <taxon>Methylobacteriaceae</taxon>
        <taxon>Microvirga</taxon>
    </lineage>
</organism>
<dbReference type="Proteomes" id="UP000572984">
    <property type="component" value="Unassembled WGS sequence"/>
</dbReference>
<dbReference type="EMBL" id="JACDXJ010000002">
    <property type="protein sequence ID" value="MBA1159099.1"/>
    <property type="molecule type" value="Genomic_DNA"/>
</dbReference>
<dbReference type="AlphaFoldDB" id="A0A838BVL1"/>
<proteinExistence type="predicted"/>
<comment type="caution">
    <text evidence="2">The sequence shown here is derived from an EMBL/GenBank/DDBJ whole genome shotgun (WGS) entry which is preliminary data.</text>
</comment>
<accession>A0A838BVL1</accession>
<evidence type="ECO:0000313" key="2">
    <source>
        <dbReference type="EMBL" id="MBA1159099.1"/>
    </source>
</evidence>
<name>A0A838BVL1_9HYPH</name>
<keyword evidence="3" id="KW-1185">Reference proteome</keyword>
<evidence type="ECO:0000313" key="3">
    <source>
        <dbReference type="Proteomes" id="UP000572984"/>
    </source>
</evidence>
<dbReference type="InterPro" id="IPR039536">
    <property type="entry name" value="TetR_C_Proteobacteria"/>
</dbReference>
<dbReference type="Pfam" id="PF14246">
    <property type="entry name" value="TetR_C_7"/>
    <property type="match status" value="1"/>
</dbReference>